<dbReference type="InterPro" id="IPR052343">
    <property type="entry name" value="Retrotransposon-Effector_Assoc"/>
</dbReference>
<dbReference type="PANTHER" id="PTHR46890">
    <property type="entry name" value="NON-LTR RETROLELEMENT REVERSE TRANSCRIPTASE-LIKE PROTEIN-RELATED"/>
    <property type="match status" value="1"/>
</dbReference>
<name>A0A438EBH8_VITVI</name>
<dbReference type="AlphaFoldDB" id="A0A438EBH8"/>
<comment type="caution">
    <text evidence="1">The sequence shown here is derived from an EMBL/GenBank/DDBJ whole genome shotgun (WGS) entry which is preliminary data.</text>
</comment>
<evidence type="ECO:0000313" key="2">
    <source>
        <dbReference type="Proteomes" id="UP000288805"/>
    </source>
</evidence>
<organism evidence="1 2">
    <name type="scientific">Vitis vinifera</name>
    <name type="common">Grape</name>
    <dbReference type="NCBI Taxonomy" id="29760"/>
    <lineage>
        <taxon>Eukaryota</taxon>
        <taxon>Viridiplantae</taxon>
        <taxon>Streptophyta</taxon>
        <taxon>Embryophyta</taxon>
        <taxon>Tracheophyta</taxon>
        <taxon>Spermatophyta</taxon>
        <taxon>Magnoliopsida</taxon>
        <taxon>eudicotyledons</taxon>
        <taxon>Gunneridae</taxon>
        <taxon>Pentapetalae</taxon>
        <taxon>rosids</taxon>
        <taxon>Vitales</taxon>
        <taxon>Vitaceae</taxon>
        <taxon>Viteae</taxon>
        <taxon>Vitis</taxon>
    </lineage>
</organism>
<accession>A0A438EBH8</accession>
<dbReference type="PANTHER" id="PTHR46890:SF1">
    <property type="entry name" value="REVERSE TRANSCRIPTASE DOMAIN-CONTAINING PROTEIN"/>
    <property type="match status" value="1"/>
</dbReference>
<gene>
    <name evidence="1" type="primary">VHA-a1_7</name>
    <name evidence="1" type="ORF">CK203_112971</name>
</gene>
<protein>
    <submittedName>
        <fullName evidence="1">V-type proton ATPase subunit a1</fullName>
    </submittedName>
</protein>
<sequence length="435" mass="49680">MIFLNRLFGYLLLLIIIKWCTDHTVALVSYCSSMDALSKTFYFEVASFGGVMCLKLHCIDGYLMIVVHIYVSLYLDINGFQGRTYGILDTSEMDLEVEPDSAQQHHEDFVHSELSTVFYEKSLHGGYLATSWTQIVGVRCGYISRNQILELQNLGYVELAKKDPKFLDRFLVSEDWEVGSVGVVQSTLSIPVSESLSYYGSSSFILAAKLKALKGIFENLKQGGFWEGGGNKRLIYRSISRILKRGLEPYRWRRERQERRPKEEFKKWVLMEEISWRQKSREVWLKEGDRNTVEEREIQGAVVSAFQHLLSDLGGWSPSLDGLVFERLEGEEAARLEEPFLCYRGCIGSFRPKWGQSSRPDGYSLAFGDAEDLRDYMPISLVGGLYKLLVKVLANRLKQVMGKVVSSSQNAFVEGRQILDAVLIANRGRRFSIEK</sequence>
<dbReference type="EMBL" id="QGNW01001339">
    <property type="protein sequence ID" value="RVW44893.1"/>
    <property type="molecule type" value="Genomic_DNA"/>
</dbReference>
<reference evidence="1 2" key="1">
    <citation type="journal article" date="2018" name="PLoS Genet.">
        <title>Population sequencing reveals clonal diversity and ancestral inbreeding in the grapevine cultivar Chardonnay.</title>
        <authorList>
            <person name="Roach M.J."/>
            <person name="Johnson D.L."/>
            <person name="Bohlmann J."/>
            <person name="van Vuuren H.J."/>
            <person name="Jones S.J."/>
            <person name="Pretorius I.S."/>
            <person name="Schmidt S.A."/>
            <person name="Borneman A.R."/>
        </authorList>
    </citation>
    <scope>NUCLEOTIDE SEQUENCE [LARGE SCALE GENOMIC DNA]</scope>
    <source>
        <strain evidence="2">cv. Chardonnay</strain>
        <tissue evidence="1">Leaf</tissue>
    </source>
</reference>
<dbReference type="Proteomes" id="UP000288805">
    <property type="component" value="Unassembled WGS sequence"/>
</dbReference>
<evidence type="ECO:0000313" key="1">
    <source>
        <dbReference type="EMBL" id="RVW44893.1"/>
    </source>
</evidence>
<proteinExistence type="predicted"/>